<reference evidence="1 2" key="1">
    <citation type="submission" date="2018-08" db="EMBL/GenBank/DDBJ databases">
        <title>A genome reference for cultivated species of the human gut microbiota.</title>
        <authorList>
            <person name="Zou Y."/>
            <person name="Xue W."/>
            <person name="Luo G."/>
        </authorList>
    </citation>
    <scope>NUCLEOTIDE SEQUENCE [LARGE SCALE GENOMIC DNA]</scope>
    <source>
        <strain evidence="1 2">AF26-4BH</strain>
    </source>
</reference>
<organism evidence="1 2">
    <name type="scientific">Eisenbergiella massiliensis</name>
    <dbReference type="NCBI Taxonomy" id="1720294"/>
    <lineage>
        <taxon>Bacteria</taxon>
        <taxon>Bacillati</taxon>
        <taxon>Bacillota</taxon>
        <taxon>Clostridia</taxon>
        <taxon>Lachnospirales</taxon>
        <taxon>Lachnospiraceae</taxon>
        <taxon>Eisenbergiella</taxon>
    </lineage>
</organism>
<dbReference type="EMBL" id="QVLU01000035">
    <property type="protein sequence ID" value="RGE65511.1"/>
    <property type="molecule type" value="Genomic_DNA"/>
</dbReference>
<name>A0A3E3IEV0_9FIRM</name>
<comment type="caution">
    <text evidence="1">The sequence shown here is derived from an EMBL/GenBank/DDBJ whole genome shotgun (WGS) entry which is preliminary data.</text>
</comment>
<dbReference type="Proteomes" id="UP000261166">
    <property type="component" value="Unassembled WGS sequence"/>
</dbReference>
<accession>A0A3E3IEV0</accession>
<gene>
    <name evidence="1" type="ORF">DWY69_26110</name>
</gene>
<dbReference type="AlphaFoldDB" id="A0A3E3IEV0"/>
<proteinExistence type="predicted"/>
<evidence type="ECO:0000313" key="1">
    <source>
        <dbReference type="EMBL" id="RGE65511.1"/>
    </source>
</evidence>
<evidence type="ECO:0000313" key="2">
    <source>
        <dbReference type="Proteomes" id="UP000261166"/>
    </source>
</evidence>
<protein>
    <submittedName>
        <fullName evidence="1">Uncharacterized protein</fullName>
    </submittedName>
</protein>
<sequence>MLFPFLYNEKNSNLGGYQFDTIDGVPSFKAGADAVWVPLGSPEVYYAQYSFPANQGTITFTPKKACLWLMTNGDWFSSQYQAQLKLQINDITVPFASFKKYNNCYIAKYDTKQYINSAASLVVDRTYVAANAYNYIILLGV</sequence>